<dbReference type="PANTHER" id="PTHR32089">
    <property type="entry name" value="METHYL-ACCEPTING CHEMOTAXIS PROTEIN MCPB"/>
    <property type="match status" value="1"/>
</dbReference>
<feature type="domain" description="HAMP" evidence="13">
    <location>
        <begin position="325"/>
        <end position="377"/>
    </location>
</feature>
<dbReference type="InterPro" id="IPR029151">
    <property type="entry name" value="Sensor-like_sf"/>
</dbReference>
<evidence type="ECO:0000256" key="7">
    <source>
        <dbReference type="ARBA" id="ARBA00023224"/>
    </source>
</evidence>
<reference evidence="14 15" key="1">
    <citation type="journal article" date="2021" name="Int. J. Syst. Evol. Microbiol.">
        <title>Clostridium zeae sp. nov., isolated from corn silage.</title>
        <authorList>
            <person name="Kobayashi H."/>
            <person name="Tanizawa Y."/>
            <person name="Yagura M."/>
            <person name="Sakamoto M."/>
            <person name="Ohkuma M."/>
            <person name="Tohno M."/>
        </authorList>
    </citation>
    <scope>NUCLEOTIDE SEQUENCE [LARGE SCALE GENOMIC DNA]</scope>
    <source>
        <strain evidence="14 15">CSC2</strain>
    </source>
</reference>
<keyword evidence="7 9" id="KW-0807">Transducer</keyword>
<dbReference type="PANTHER" id="PTHR32089:SF114">
    <property type="entry name" value="METHYL-ACCEPTING CHEMOTAXIS PROTEIN MCPB"/>
    <property type="match status" value="1"/>
</dbReference>
<keyword evidence="4 11" id="KW-0812">Transmembrane</keyword>
<keyword evidence="15" id="KW-1185">Reference proteome</keyword>
<evidence type="ECO:0000256" key="10">
    <source>
        <dbReference type="SAM" id="Coils"/>
    </source>
</evidence>
<dbReference type="Gene3D" id="3.30.450.20">
    <property type="entry name" value="PAS domain"/>
    <property type="match status" value="2"/>
</dbReference>
<comment type="subcellular location">
    <subcellularLocation>
        <location evidence="1">Cell membrane</location>
        <topology evidence="1">Multi-pass membrane protein</topology>
    </subcellularLocation>
</comment>
<keyword evidence="6 11" id="KW-0472">Membrane</keyword>
<sequence length="682" mass="74505">MKIKTIKKKLILTFILIILVPMCTTGIISNVILYNNLKASYVSSIEKSVTGVNNVIDESYNGYEASLSQITENSVVKAALLNPGGTSVKKELTGVINSNPKILNAYVATEDKGMYIFPETKLPEGYNPTEKSWYKDTMSNDMILWQDAYKDVATGKIVVTATKKVLDDSGKAVGVAGIDIDITNIALLFKSTTIEKTGEILLLDRTGIVLATKNKDLLGKNLNPDRVNTNADTKDQKIEDAFSDKTEMSWMKPLLEGKSNFVQVKFNGTNKFIYYISNEKSGWKLMGMMDTSEVYSKVLSNVLILGGFFVLFILAALMVGLWISKSLTKPINHLKEAMKKGEAGDLTVVTNINSSDELGELGSRFSNMISSVKNLVMSVKDSADNVLSFSEDLTKRAEEVTCSSEEIARVIDEISKGVQEQAYEVDKASEIATEFNNNLSKIKDYNNKINIESKEMEASSEKTMVAFKELKTKNESTINGVSQISESIGVLVKETEDIGQILSTILNISSQTNLLALNAAIEAARAGESGKGFAVVADEVRILAEQSGESAVNIRNIITRVIETTKTAAVSMDNIKADVENQNSAMSATEVSFVSLSESIESIIEKITSMNESIELMLTNSGILTSNIHNISFVSEQSAAAAEEVNASVSNQLNDMQNVKAQADELYNLAQALETLIEKFQV</sequence>
<dbReference type="SUPFAM" id="SSF58104">
    <property type="entry name" value="Methyl-accepting chemotaxis protein (MCP) signaling domain"/>
    <property type="match status" value="1"/>
</dbReference>
<evidence type="ECO:0000256" key="4">
    <source>
        <dbReference type="ARBA" id="ARBA00022692"/>
    </source>
</evidence>
<keyword evidence="5 11" id="KW-1133">Transmembrane helix</keyword>
<dbReference type="PROSITE" id="PS50111">
    <property type="entry name" value="CHEMOTAXIS_TRANSDUC_2"/>
    <property type="match status" value="1"/>
</dbReference>
<evidence type="ECO:0000256" key="3">
    <source>
        <dbReference type="ARBA" id="ARBA00022500"/>
    </source>
</evidence>
<dbReference type="Pfam" id="PF00672">
    <property type="entry name" value="HAMP"/>
    <property type="match status" value="1"/>
</dbReference>
<evidence type="ECO:0000256" key="5">
    <source>
        <dbReference type="ARBA" id="ARBA00022989"/>
    </source>
</evidence>
<dbReference type="InterPro" id="IPR033479">
    <property type="entry name" value="dCache_1"/>
</dbReference>
<dbReference type="SUPFAM" id="SSF103190">
    <property type="entry name" value="Sensory domain-like"/>
    <property type="match status" value="1"/>
</dbReference>
<dbReference type="EMBL" id="BMBA01000002">
    <property type="protein sequence ID" value="GFZ32403.1"/>
    <property type="molecule type" value="Genomic_DNA"/>
</dbReference>
<dbReference type="Gene3D" id="1.10.8.500">
    <property type="entry name" value="HAMP domain in histidine kinase"/>
    <property type="match status" value="1"/>
</dbReference>
<keyword evidence="3" id="KW-0145">Chemotaxis</keyword>
<organism evidence="14 15">
    <name type="scientific">Clostridium zeae</name>
    <dbReference type="NCBI Taxonomy" id="2759022"/>
    <lineage>
        <taxon>Bacteria</taxon>
        <taxon>Bacillati</taxon>
        <taxon>Bacillota</taxon>
        <taxon>Clostridia</taxon>
        <taxon>Eubacteriales</taxon>
        <taxon>Clostridiaceae</taxon>
        <taxon>Clostridium</taxon>
    </lineage>
</organism>
<dbReference type="Pfam" id="PF00015">
    <property type="entry name" value="MCPsignal"/>
    <property type="match status" value="1"/>
</dbReference>
<evidence type="ECO:0000313" key="14">
    <source>
        <dbReference type="EMBL" id="GFZ32403.1"/>
    </source>
</evidence>
<dbReference type="RefSeq" id="WP_228731283.1">
    <property type="nucleotide sequence ID" value="NZ_BMBA01000002.1"/>
</dbReference>
<dbReference type="InterPro" id="IPR004089">
    <property type="entry name" value="MCPsignal_dom"/>
</dbReference>
<comment type="similarity">
    <text evidence="8">Belongs to the methyl-accepting chemotaxis (MCP) protein family.</text>
</comment>
<dbReference type="Proteomes" id="UP000663802">
    <property type="component" value="Unassembled WGS sequence"/>
</dbReference>
<accession>A0ABQ1ED03</accession>
<proteinExistence type="inferred from homology"/>
<dbReference type="InterPro" id="IPR003660">
    <property type="entry name" value="HAMP_dom"/>
</dbReference>
<feature type="transmembrane region" description="Helical" evidence="11">
    <location>
        <begin position="302"/>
        <end position="323"/>
    </location>
</feature>
<dbReference type="Gene3D" id="1.10.287.950">
    <property type="entry name" value="Methyl-accepting chemotaxis protein"/>
    <property type="match status" value="1"/>
</dbReference>
<evidence type="ECO:0000256" key="8">
    <source>
        <dbReference type="ARBA" id="ARBA00029447"/>
    </source>
</evidence>
<dbReference type="PROSITE" id="PS50885">
    <property type="entry name" value="HAMP"/>
    <property type="match status" value="1"/>
</dbReference>
<evidence type="ECO:0000256" key="1">
    <source>
        <dbReference type="ARBA" id="ARBA00004651"/>
    </source>
</evidence>
<dbReference type="CDD" id="cd18773">
    <property type="entry name" value="PDC1_HK_sensor"/>
    <property type="match status" value="1"/>
</dbReference>
<keyword evidence="10" id="KW-0175">Coiled coil</keyword>
<evidence type="ECO:0000259" key="12">
    <source>
        <dbReference type="PROSITE" id="PS50111"/>
    </source>
</evidence>
<feature type="coiled-coil region" evidence="10">
    <location>
        <begin position="639"/>
        <end position="676"/>
    </location>
</feature>
<evidence type="ECO:0000256" key="6">
    <source>
        <dbReference type="ARBA" id="ARBA00023136"/>
    </source>
</evidence>
<comment type="caution">
    <text evidence="14">The sequence shown here is derived from an EMBL/GenBank/DDBJ whole genome shotgun (WGS) entry which is preliminary data.</text>
</comment>
<feature type="domain" description="Methyl-accepting transducer" evidence="12">
    <location>
        <begin position="396"/>
        <end position="653"/>
    </location>
</feature>
<evidence type="ECO:0000259" key="13">
    <source>
        <dbReference type="PROSITE" id="PS50885"/>
    </source>
</evidence>
<dbReference type="SMART" id="SM00283">
    <property type="entry name" value="MA"/>
    <property type="match status" value="1"/>
</dbReference>
<evidence type="ECO:0000256" key="9">
    <source>
        <dbReference type="PROSITE-ProRule" id="PRU00284"/>
    </source>
</evidence>
<dbReference type="CDD" id="cd06225">
    <property type="entry name" value="HAMP"/>
    <property type="match status" value="1"/>
</dbReference>
<evidence type="ECO:0000313" key="15">
    <source>
        <dbReference type="Proteomes" id="UP000663802"/>
    </source>
</evidence>
<name>A0ABQ1ED03_9CLOT</name>
<evidence type="ECO:0000256" key="11">
    <source>
        <dbReference type="SAM" id="Phobius"/>
    </source>
</evidence>
<dbReference type="CDD" id="cd12912">
    <property type="entry name" value="PDC2_MCP_like"/>
    <property type="match status" value="1"/>
</dbReference>
<protein>
    <submittedName>
        <fullName evidence="14">Methyl-accepting chemotaxis protein</fullName>
    </submittedName>
</protein>
<evidence type="ECO:0000256" key="2">
    <source>
        <dbReference type="ARBA" id="ARBA00022475"/>
    </source>
</evidence>
<dbReference type="SMART" id="SM00304">
    <property type="entry name" value="HAMP"/>
    <property type="match status" value="1"/>
</dbReference>
<gene>
    <name evidence="14" type="ORF">CSC2_29290</name>
</gene>
<keyword evidence="2" id="KW-1003">Cell membrane</keyword>
<dbReference type="Pfam" id="PF02743">
    <property type="entry name" value="dCache_1"/>
    <property type="match status" value="1"/>
</dbReference>